<dbReference type="EMBL" id="LAZP02001124">
    <property type="protein sequence ID" value="PFH55173.1"/>
    <property type="molecule type" value="Genomic_DNA"/>
</dbReference>
<name>A0A2A9P2S5_OPHUN</name>
<protein>
    <submittedName>
        <fullName evidence="1">Uncharacterized protein</fullName>
    </submittedName>
</protein>
<gene>
    <name evidence="1" type="ORF">XA68_10516</name>
</gene>
<reference evidence="1 2" key="2">
    <citation type="journal article" date="2017" name="Sci. Rep.">
        <title>Ant-infecting Ophiocordyceps genomes reveal a high diversity of potential behavioral manipulation genes and a possible major role for enterotoxins.</title>
        <authorList>
            <person name="de Bekker C."/>
            <person name="Ohm R.A."/>
            <person name="Evans H.C."/>
            <person name="Brachmann A."/>
            <person name="Hughes D.P."/>
        </authorList>
    </citation>
    <scope>NUCLEOTIDE SEQUENCE [LARGE SCALE GENOMIC DNA]</scope>
    <source>
        <strain evidence="1 2">SC16a</strain>
    </source>
</reference>
<dbReference type="Proteomes" id="UP000037136">
    <property type="component" value="Unassembled WGS sequence"/>
</dbReference>
<evidence type="ECO:0000313" key="2">
    <source>
        <dbReference type="Proteomes" id="UP000037136"/>
    </source>
</evidence>
<sequence length="100" mass="11138">MNAISAPVFLLVCSNTARHECLYMGEADAWVRRVKDLVPIEDAVDAAVFSATTSIENSPLDAAYRISRIRGSSLDTRKKTRGTKKRGRKRLPRIGHLLRA</sequence>
<accession>A0A2A9P2S5</accession>
<proteinExistence type="predicted"/>
<comment type="caution">
    <text evidence="1">The sequence shown here is derived from an EMBL/GenBank/DDBJ whole genome shotgun (WGS) entry which is preliminary data.</text>
</comment>
<dbReference type="AlphaFoldDB" id="A0A2A9P2S5"/>
<organism evidence="1 2">
    <name type="scientific">Ophiocordyceps unilateralis</name>
    <name type="common">Zombie-ant fungus</name>
    <name type="synonym">Torrubia unilateralis</name>
    <dbReference type="NCBI Taxonomy" id="268505"/>
    <lineage>
        <taxon>Eukaryota</taxon>
        <taxon>Fungi</taxon>
        <taxon>Dikarya</taxon>
        <taxon>Ascomycota</taxon>
        <taxon>Pezizomycotina</taxon>
        <taxon>Sordariomycetes</taxon>
        <taxon>Hypocreomycetidae</taxon>
        <taxon>Hypocreales</taxon>
        <taxon>Ophiocordycipitaceae</taxon>
        <taxon>Ophiocordyceps</taxon>
    </lineage>
</organism>
<keyword evidence="2" id="KW-1185">Reference proteome</keyword>
<reference evidence="1 2" key="1">
    <citation type="journal article" date="2015" name="BMC Genomics">
        <title>Gene expression during zombie ant biting behavior reflects the complexity underlying fungal parasitic behavioral manipulation.</title>
        <authorList>
            <person name="de Bekker C."/>
            <person name="Ohm R.A."/>
            <person name="Loreto R.G."/>
            <person name="Sebastian A."/>
            <person name="Albert I."/>
            <person name="Merrow M."/>
            <person name="Brachmann A."/>
            <person name="Hughes D.P."/>
        </authorList>
    </citation>
    <scope>NUCLEOTIDE SEQUENCE [LARGE SCALE GENOMIC DNA]</scope>
    <source>
        <strain evidence="1 2">SC16a</strain>
    </source>
</reference>
<evidence type="ECO:0000313" key="1">
    <source>
        <dbReference type="EMBL" id="PFH55173.1"/>
    </source>
</evidence>